<proteinExistence type="predicted"/>
<dbReference type="AlphaFoldDB" id="A0AAE5BT47"/>
<evidence type="ECO:0000259" key="1">
    <source>
        <dbReference type="Pfam" id="PF01863"/>
    </source>
</evidence>
<dbReference type="Proteomes" id="UP001193501">
    <property type="component" value="Unassembled WGS sequence"/>
</dbReference>
<protein>
    <submittedName>
        <fullName evidence="2">DUF45 domain-containing protein</fullName>
    </submittedName>
</protein>
<dbReference type="Gene3D" id="3.30.2010.10">
    <property type="entry name" value="Metalloproteases ('zincins'), catalytic domain"/>
    <property type="match status" value="1"/>
</dbReference>
<reference evidence="2" key="1">
    <citation type="submission" date="2020-01" db="EMBL/GenBank/DDBJ databases">
        <authorList>
            <person name="Chen W.-M."/>
        </authorList>
    </citation>
    <scope>NUCLEOTIDE SEQUENCE</scope>
    <source>
        <strain evidence="2">CYK-10</strain>
    </source>
</reference>
<dbReference type="InterPro" id="IPR053136">
    <property type="entry name" value="UTP_pyrophosphatase-like"/>
</dbReference>
<dbReference type="PANTHER" id="PTHR30399:SF1">
    <property type="entry name" value="UTP PYROPHOSPHATASE"/>
    <property type="match status" value="1"/>
</dbReference>
<dbReference type="InterPro" id="IPR002725">
    <property type="entry name" value="YgjP-like_metallopeptidase"/>
</dbReference>
<evidence type="ECO:0000313" key="3">
    <source>
        <dbReference type="Proteomes" id="UP001193501"/>
    </source>
</evidence>
<dbReference type="EMBL" id="JAABNR010000012">
    <property type="protein sequence ID" value="NBZ88640.1"/>
    <property type="molecule type" value="Genomic_DNA"/>
</dbReference>
<accession>A0AAE5BT47</accession>
<keyword evidence="3" id="KW-1185">Reference proteome</keyword>
<name>A0AAE5BT47_9RHOB</name>
<dbReference type="PANTHER" id="PTHR30399">
    <property type="entry name" value="UNCHARACTERIZED PROTEIN YGJP"/>
    <property type="match status" value="1"/>
</dbReference>
<dbReference type="Pfam" id="PF01863">
    <property type="entry name" value="YgjP-like"/>
    <property type="match status" value="1"/>
</dbReference>
<dbReference type="RefSeq" id="WP_168775455.1">
    <property type="nucleotide sequence ID" value="NZ_JAABNR010000012.1"/>
</dbReference>
<comment type="caution">
    <text evidence="2">The sequence shown here is derived from an EMBL/GenBank/DDBJ whole genome shotgun (WGS) entry which is preliminary data.</text>
</comment>
<sequence length="232" mass="25968">MPPPSPVTLPGLPLVEITLRRSARTRRFSLRVSALDGRVTLSMPKRARVAEALDFARSHEDWLKKALARQVPVQSLDWGAVIPFEGRALTLTPGAGRLRVEGDRLLVPGEAAQLGARVAAWIKAQARDRLAQASDHYAGLLGRKPKRITLRDTRSRWGSCTHDGALMYSWRLVMAPPSVLAYVAAHECAHLVEMNHSSAFWEVVERLYPGWQTQRDWLRTQGQGLHAIRFES</sequence>
<evidence type="ECO:0000313" key="2">
    <source>
        <dbReference type="EMBL" id="NBZ88640.1"/>
    </source>
</evidence>
<organism evidence="2 3">
    <name type="scientific">Stagnihabitans tardus</name>
    <dbReference type="NCBI Taxonomy" id="2699202"/>
    <lineage>
        <taxon>Bacteria</taxon>
        <taxon>Pseudomonadati</taxon>
        <taxon>Pseudomonadota</taxon>
        <taxon>Alphaproteobacteria</taxon>
        <taxon>Rhodobacterales</taxon>
        <taxon>Paracoccaceae</taxon>
        <taxon>Stagnihabitans</taxon>
    </lineage>
</organism>
<feature type="domain" description="YgjP-like metallopeptidase" evidence="1">
    <location>
        <begin position="27"/>
        <end position="220"/>
    </location>
</feature>
<gene>
    <name evidence="2" type="ORF">GV832_13680</name>
</gene>
<dbReference type="CDD" id="cd07344">
    <property type="entry name" value="M48_yhfN_like"/>
    <property type="match status" value="1"/>
</dbReference>